<dbReference type="OrthoDB" id="9781261at2"/>
<dbReference type="NCBIfam" id="TIGR02866">
    <property type="entry name" value="CoxB"/>
    <property type="match status" value="1"/>
</dbReference>
<protein>
    <recommendedName>
        <fullName evidence="3">cytochrome-c oxidase</fullName>
        <ecNumber evidence="3">7.1.1.9</ecNumber>
    </recommendedName>
    <alternativeName>
        <fullName evidence="16">Cytochrome aa3 subunit 2</fullName>
    </alternativeName>
</protein>
<keyword evidence="12 18" id="KW-0408">Iron</keyword>
<dbReference type="SUPFAM" id="SSF46626">
    <property type="entry name" value="Cytochrome c"/>
    <property type="match status" value="1"/>
</dbReference>
<keyword evidence="8 18" id="KW-0479">Metal-binding</keyword>
<dbReference type="EC" id="7.1.1.9" evidence="3"/>
<dbReference type="Pfam" id="PF00034">
    <property type="entry name" value="Cytochrom_C"/>
    <property type="match status" value="1"/>
</dbReference>
<accession>A0A2P7ARR8</accession>
<evidence type="ECO:0000256" key="6">
    <source>
        <dbReference type="ARBA" id="ARBA00022660"/>
    </source>
</evidence>
<dbReference type="Gene3D" id="2.60.40.420">
    <property type="entry name" value="Cupredoxins - blue copper proteins"/>
    <property type="match status" value="1"/>
</dbReference>
<evidence type="ECO:0000256" key="19">
    <source>
        <dbReference type="SAM" id="Phobius"/>
    </source>
</evidence>
<feature type="transmembrane region" description="Helical" evidence="19">
    <location>
        <begin position="41"/>
        <end position="62"/>
    </location>
</feature>
<dbReference type="Proteomes" id="UP000241158">
    <property type="component" value="Unassembled WGS sequence"/>
</dbReference>
<dbReference type="GO" id="GO:0016491">
    <property type="term" value="F:oxidoreductase activity"/>
    <property type="evidence" value="ECO:0007669"/>
    <property type="project" value="InterPro"/>
</dbReference>
<dbReference type="PANTHER" id="PTHR22888:SF9">
    <property type="entry name" value="CYTOCHROME C OXIDASE SUBUNIT 2"/>
    <property type="match status" value="1"/>
</dbReference>
<comment type="caution">
    <text evidence="22">The sequence shown here is derived from an EMBL/GenBank/DDBJ whole genome shotgun (WGS) entry which is preliminary data.</text>
</comment>
<comment type="catalytic activity">
    <reaction evidence="17">
        <text>4 Fe(II)-[cytochrome c] + O2 + 8 H(+)(in) = 4 Fe(III)-[cytochrome c] + 2 H2O + 4 H(+)(out)</text>
        <dbReference type="Rhea" id="RHEA:11436"/>
        <dbReference type="Rhea" id="RHEA-COMP:10350"/>
        <dbReference type="Rhea" id="RHEA-COMP:14399"/>
        <dbReference type="ChEBI" id="CHEBI:15377"/>
        <dbReference type="ChEBI" id="CHEBI:15378"/>
        <dbReference type="ChEBI" id="CHEBI:15379"/>
        <dbReference type="ChEBI" id="CHEBI:29033"/>
        <dbReference type="ChEBI" id="CHEBI:29034"/>
        <dbReference type="EC" id="7.1.1.9"/>
    </reaction>
</comment>
<gene>
    <name evidence="22" type="primary">coxB</name>
    <name evidence="22" type="ORF">CU100_16510</name>
</gene>
<dbReference type="InterPro" id="IPR008972">
    <property type="entry name" value="Cupredoxin"/>
</dbReference>
<evidence type="ECO:0000256" key="11">
    <source>
        <dbReference type="ARBA" id="ARBA00022989"/>
    </source>
</evidence>
<evidence type="ECO:0000313" key="22">
    <source>
        <dbReference type="EMBL" id="PSH56908.1"/>
    </source>
</evidence>
<keyword evidence="13" id="KW-0186">Copper</keyword>
<evidence type="ECO:0000259" key="20">
    <source>
        <dbReference type="PROSITE" id="PS50857"/>
    </source>
</evidence>
<evidence type="ECO:0000256" key="14">
    <source>
        <dbReference type="ARBA" id="ARBA00023136"/>
    </source>
</evidence>
<evidence type="ECO:0000259" key="21">
    <source>
        <dbReference type="PROSITE" id="PS51007"/>
    </source>
</evidence>
<dbReference type="GO" id="GO:0020037">
    <property type="term" value="F:heme binding"/>
    <property type="evidence" value="ECO:0007669"/>
    <property type="project" value="InterPro"/>
</dbReference>
<dbReference type="GO" id="GO:0042773">
    <property type="term" value="P:ATP synthesis coupled electron transport"/>
    <property type="evidence" value="ECO:0007669"/>
    <property type="project" value="TreeGrafter"/>
</dbReference>
<keyword evidence="23" id="KW-1185">Reference proteome</keyword>
<dbReference type="PANTHER" id="PTHR22888">
    <property type="entry name" value="CYTOCHROME C OXIDASE, SUBUNIT II"/>
    <property type="match status" value="1"/>
</dbReference>
<evidence type="ECO:0000256" key="9">
    <source>
        <dbReference type="ARBA" id="ARBA00022967"/>
    </source>
</evidence>
<keyword evidence="7 19" id="KW-0812">Transmembrane</keyword>
<name>A0A2P7ARR8_9HYPH</name>
<evidence type="ECO:0000256" key="5">
    <source>
        <dbReference type="ARBA" id="ARBA00022617"/>
    </source>
</evidence>
<keyword evidence="11 19" id="KW-1133">Transmembrane helix</keyword>
<evidence type="ECO:0000256" key="16">
    <source>
        <dbReference type="ARBA" id="ARBA00031399"/>
    </source>
</evidence>
<keyword evidence="10" id="KW-0249">Electron transport</keyword>
<evidence type="ECO:0000256" key="1">
    <source>
        <dbReference type="ARBA" id="ARBA00004141"/>
    </source>
</evidence>
<evidence type="ECO:0000256" key="3">
    <source>
        <dbReference type="ARBA" id="ARBA00012949"/>
    </source>
</evidence>
<dbReference type="CDD" id="cd04213">
    <property type="entry name" value="CuRO_CcO_Caa3_II"/>
    <property type="match status" value="1"/>
</dbReference>
<evidence type="ECO:0000256" key="8">
    <source>
        <dbReference type="ARBA" id="ARBA00022723"/>
    </source>
</evidence>
<evidence type="ECO:0000256" key="7">
    <source>
        <dbReference type="ARBA" id="ARBA00022692"/>
    </source>
</evidence>
<evidence type="ECO:0000256" key="4">
    <source>
        <dbReference type="ARBA" id="ARBA00022448"/>
    </source>
</evidence>
<evidence type="ECO:0000256" key="10">
    <source>
        <dbReference type="ARBA" id="ARBA00022982"/>
    </source>
</evidence>
<feature type="domain" description="Cytochrome oxidase subunit II copper A binding" evidence="20">
    <location>
        <begin position="118"/>
        <end position="234"/>
    </location>
</feature>
<evidence type="ECO:0000256" key="2">
    <source>
        <dbReference type="ARBA" id="ARBA00007866"/>
    </source>
</evidence>
<reference evidence="23" key="1">
    <citation type="submission" date="2017-11" db="EMBL/GenBank/DDBJ databases">
        <authorList>
            <person name="Kuznetsova I."/>
            <person name="Sazanova A."/>
            <person name="Chirak E."/>
            <person name="Safronova V."/>
            <person name="Willems A."/>
        </authorList>
    </citation>
    <scope>NUCLEOTIDE SEQUENCE [LARGE SCALE GENOMIC DNA]</scope>
    <source>
        <strain evidence="23">PEPV15</strain>
    </source>
</reference>
<evidence type="ECO:0000256" key="18">
    <source>
        <dbReference type="PROSITE-ProRule" id="PRU00433"/>
    </source>
</evidence>
<dbReference type="AlphaFoldDB" id="A0A2P7ARR8"/>
<dbReference type="PROSITE" id="PS50857">
    <property type="entry name" value="COX2_CUA"/>
    <property type="match status" value="1"/>
</dbReference>
<dbReference type="GO" id="GO:0005507">
    <property type="term" value="F:copper ion binding"/>
    <property type="evidence" value="ECO:0007669"/>
    <property type="project" value="InterPro"/>
</dbReference>
<dbReference type="InterPro" id="IPR009056">
    <property type="entry name" value="Cyt_c-like_dom"/>
</dbReference>
<dbReference type="InterPro" id="IPR045187">
    <property type="entry name" value="CcO_II"/>
</dbReference>
<dbReference type="GO" id="GO:0016020">
    <property type="term" value="C:membrane"/>
    <property type="evidence" value="ECO:0007669"/>
    <property type="project" value="UniProtKB-SubCell"/>
</dbReference>
<evidence type="ECO:0000256" key="17">
    <source>
        <dbReference type="ARBA" id="ARBA00047816"/>
    </source>
</evidence>
<keyword evidence="4" id="KW-0813">Transport</keyword>
<sequence length="336" mass="36378">MTRLRGKALLLAAVFLAGCAPYAVLEPQGQSAGSIAGLLHLFMWVCMVIWVAVVAALAYAALKRPTPAAGSPLQSAAEFDGKANWIVGSFVALTVAILAVLTLSSYLAGKTIADITGTETVTIHVTGYQWWWDVEYEDTRPDRTIYTANELHVPVGEAVKIKLDAGDVIHSIWVPSLFGKRDLIPGQHNELTFIAEKPGVYRGQCAEFCGFQHAHMGFTIVAEPRPAFDEWRREQLAQAAIPAALEQQQGRDVFLSRGCGLCHTVRGTDAGGRVAPDLTHVASRQTLAAGTLRMTMTDLARWISDPQAIKPGTKMPKADLDERELDAVVAYVGSLK</sequence>
<dbReference type="PROSITE" id="PS51257">
    <property type="entry name" value="PROKAR_LIPOPROTEIN"/>
    <property type="match status" value="1"/>
</dbReference>
<dbReference type="GO" id="GO:0004129">
    <property type="term" value="F:cytochrome-c oxidase activity"/>
    <property type="evidence" value="ECO:0007669"/>
    <property type="project" value="UniProtKB-EC"/>
</dbReference>
<dbReference type="InterPro" id="IPR002429">
    <property type="entry name" value="CcO_II-like_C"/>
</dbReference>
<keyword evidence="9" id="KW-1278">Translocase</keyword>
<keyword evidence="5 18" id="KW-0349">Heme</keyword>
<dbReference type="InterPro" id="IPR036909">
    <property type="entry name" value="Cyt_c-like_dom_sf"/>
</dbReference>
<dbReference type="Gene3D" id="1.10.287.90">
    <property type="match status" value="1"/>
</dbReference>
<evidence type="ECO:0000313" key="23">
    <source>
        <dbReference type="Proteomes" id="UP000241158"/>
    </source>
</evidence>
<dbReference type="InterPro" id="IPR001505">
    <property type="entry name" value="Copper_CuA"/>
</dbReference>
<dbReference type="InterPro" id="IPR036257">
    <property type="entry name" value="Cyt_c_oxidase_su2_TM_sf"/>
</dbReference>
<proteinExistence type="inferred from homology"/>
<comment type="function">
    <text evidence="15">Subunits I and II form the functional core of the enzyme complex. Electrons originating in cytochrome c are transferred via heme a and Cu(A) to the binuclear center formed by heme a3 and Cu(B).</text>
</comment>
<organism evidence="22 23">
    <name type="scientific">Phyllobacterium endophyticum</name>
    <dbReference type="NCBI Taxonomy" id="1149773"/>
    <lineage>
        <taxon>Bacteria</taxon>
        <taxon>Pseudomonadati</taxon>
        <taxon>Pseudomonadota</taxon>
        <taxon>Alphaproteobacteria</taxon>
        <taxon>Hyphomicrobiales</taxon>
        <taxon>Phyllobacteriaceae</taxon>
        <taxon>Phyllobacterium</taxon>
    </lineage>
</organism>
<keyword evidence="14 19" id="KW-0472">Membrane</keyword>
<feature type="domain" description="Cytochrome c" evidence="21">
    <location>
        <begin position="245"/>
        <end position="336"/>
    </location>
</feature>
<dbReference type="SUPFAM" id="SSF49503">
    <property type="entry name" value="Cupredoxins"/>
    <property type="match status" value="1"/>
</dbReference>
<dbReference type="PROSITE" id="PS51007">
    <property type="entry name" value="CYTC"/>
    <property type="match status" value="1"/>
</dbReference>
<evidence type="ECO:0000256" key="12">
    <source>
        <dbReference type="ARBA" id="ARBA00023004"/>
    </source>
</evidence>
<dbReference type="RefSeq" id="WP_106717667.1">
    <property type="nucleotide sequence ID" value="NZ_JACHXT010000003.1"/>
</dbReference>
<dbReference type="EMBL" id="PGGN01000003">
    <property type="protein sequence ID" value="PSH56908.1"/>
    <property type="molecule type" value="Genomic_DNA"/>
</dbReference>
<evidence type="ECO:0000256" key="15">
    <source>
        <dbReference type="ARBA" id="ARBA00024688"/>
    </source>
</evidence>
<dbReference type="InterPro" id="IPR014222">
    <property type="entry name" value="Cyt_c_oxidase_su2"/>
</dbReference>
<dbReference type="PROSITE" id="PS00078">
    <property type="entry name" value="COX2"/>
    <property type="match status" value="1"/>
</dbReference>
<dbReference type="Pfam" id="PF00116">
    <property type="entry name" value="COX2"/>
    <property type="match status" value="1"/>
</dbReference>
<evidence type="ECO:0000256" key="13">
    <source>
        <dbReference type="ARBA" id="ARBA00023008"/>
    </source>
</evidence>
<keyword evidence="6" id="KW-0679">Respiratory chain</keyword>
<comment type="subcellular location">
    <subcellularLocation>
        <location evidence="1">Membrane</location>
        <topology evidence="1">Multi-pass membrane protein</topology>
    </subcellularLocation>
</comment>
<comment type="similarity">
    <text evidence="2">Belongs to the cytochrome c oxidase subunit 2 family.</text>
</comment>
<dbReference type="InterPro" id="IPR034236">
    <property type="entry name" value="CuRO_CcO_Caa3_II"/>
</dbReference>
<feature type="transmembrane region" description="Helical" evidence="19">
    <location>
        <begin position="83"/>
        <end position="108"/>
    </location>
</feature>